<dbReference type="InterPro" id="IPR028098">
    <property type="entry name" value="Glyco_trans_4-like_N"/>
</dbReference>
<evidence type="ECO:0000259" key="3">
    <source>
        <dbReference type="Pfam" id="PF13439"/>
    </source>
</evidence>
<keyword evidence="1 4" id="KW-0808">Transferase</keyword>
<dbReference type="SUPFAM" id="SSF53756">
    <property type="entry name" value="UDP-Glycosyltransferase/glycogen phosphorylase"/>
    <property type="match status" value="1"/>
</dbReference>
<feature type="domain" description="Glycosyl transferase family 1" evidence="2">
    <location>
        <begin position="194"/>
        <end position="360"/>
    </location>
</feature>
<dbReference type="FunFam" id="3.40.50.2000:FF:000119">
    <property type="entry name" value="Glycosyl transferase group 1"/>
    <property type="match status" value="1"/>
</dbReference>
<comment type="caution">
    <text evidence="4">The sequence shown here is derived from an EMBL/GenBank/DDBJ whole genome shotgun (WGS) entry which is preliminary data.</text>
</comment>
<proteinExistence type="predicted"/>
<evidence type="ECO:0000313" key="4">
    <source>
        <dbReference type="EMBL" id="HHS51960.1"/>
    </source>
</evidence>
<reference evidence="4" key="1">
    <citation type="journal article" date="2020" name="mSystems">
        <title>Genome- and Community-Level Interaction Insights into Carbon Utilization and Element Cycling Functions of Hydrothermarchaeota in Hydrothermal Sediment.</title>
        <authorList>
            <person name="Zhou Z."/>
            <person name="Liu Y."/>
            <person name="Xu W."/>
            <person name="Pan J."/>
            <person name="Luo Z.H."/>
            <person name="Li M."/>
        </authorList>
    </citation>
    <scope>NUCLEOTIDE SEQUENCE [LARGE SCALE GENOMIC DNA]</scope>
    <source>
        <strain evidence="4">SpSt-876</strain>
    </source>
</reference>
<gene>
    <name evidence="4" type="ORF">ENW73_03700</name>
</gene>
<accession>A0A7C6ECR4</accession>
<dbReference type="InterPro" id="IPR001296">
    <property type="entry name" value="Glyco_trans_1"/>
</dbReference>
<dbReference type="EMBL" id="DTLI01000097">
    <property type="protein sequence ID" value="HHS51960.1"/>
    <property type="molecule type" value="Genomic_DNA"/>
</dbReference>
<dbReference type="GO" id="GO:0016757">
    <property type="term" value="F:glycosyltransferase activity"/>
    <property type="evidence" value="ECO:0007669"/>
    <property type="project" value="InterPro"/>
</dbReference>
<evidence type="ECO:0000259" key="2">
    <source>
        <dbReference type="Pfam" id="PF00534"/>
    </source>
</evidence>
<dbReference type="Pfam" id="PF00534">
    <property type="entry name" value="Glycos_transf_1"/>
    <property type="match status" value="1"/>
</dbReference>
<evidence type="ECO:0000256" key="1">
    <source>
        <dbReference type="ARBA" id="ARBA00022679"/>
    </source>
</evidence>
<feature type="domain" description="Glycosyltransferase subfamily 4-like N-terminal" evidence="3">
    <location>
        <begin position="16"/>
        <end position="175"/>
    </location>
</feature>
<dbReference type="AlphaFoldDB" id="A0A7C6ECR4"/>
<organism evidence="4">
    <name type="scientific">candidate division WOR-3 bacterium</name>
    <dbReference type="NCBI Taxonomy" id="2052148"/>
    <lineage>
        <taxon>Bacteria</taxon>
        <taxon>Bacteria division WOR-3</taxon>
    </lineage>
</organism>
<protein>
    <submittedName>
        <fullName evidence="4">Glycosyltransferase family 1 protein</fullName>
    </submittedName>
</protein>
<dbReference type="PANTHER" id="PTHR46401:SF2">
    <property type="entry name" value="GLYCOSYLTRANSFERASE WBBK-RELATED"/>
    <property type="match status" value="1"/>
</dbReference>
<dbReference type="PANTHER" id="PTHR46401">
    <property type="entry name" value="GLYCOSYLTRANSFERASE WBBK-RELATED"/>
    <property type="match status" value="1"/>
</dbReference>
<name>A0A7C6ECR4_UNCW3</name>
<dbReference type="GO" id="GO:0009103">
    <property type="term" value="P:lipopolysaccharide biosynthetic process"/>
    <property type="evidence" value="ECO:0007669"/>
    <property type="project" value="TreeGrafter"/>
</dbReference>
<dbReference type="CDD" id="cd03809">
    <property type="entry name" value="GT4_MtfB-like"/>
    <property type="match status" value="1"/>
</dbReference>
<dbReference type="Pfam" id="PF13439">
    <property type="entry name" value="Glyco_transf_4"/>
    <property type="match status" value="1"/>
</dbReference>
<sequence>MRIGVNLLPFRQQLAGTGRFTQNILKQLAEIDKANTYFLFLTKASATHFSIPQENFFPIICYFSPTRRFLRIGWEQLILPWQLLYYRIDLLFTPSVAIPFWVPCPTVTVIHDMIPFQRTVTKYSKIRSVYVQIATSWAIKKSTAIIAVSQNTKQEIIKYCRVPATKVFVSLEGVNSRYRKIDSLSLLAQAREKYNLPERYILFVGTLEPGKNLTRLLEAFCQLKQENRLPHKLVVVGGYGWGKDLKLLDAGRGSIRLRRFNFADEIIFTGYVPEEDLPFLYNAAELFVFPSLYEGFGLPVLEAMACGTPVIASNLSSLPEIVGDAGLLINPYDINEIAAAMAKVLNDKDLQTELINKGLKRVQEFSWRKSAEVIFNTFKIVGGKNQ</sequence>
<dbReference type="Gene3D" id="3.40.50.2000">
    <property type="entry name" value="Glycogen Phosphorylase B"/>
    <property type="match status" value="2"/>
</dbReference>